<dbReference type="EMBL" id="FXTT01000005">
    <property type="protein sequence ID" value="SMP33478.1"/>
    <property type="molecule type" value="Genomic_DNA"/>
</dbReference>
<keyword evidence="2" id="KW-1185">Reference proteome</keyword>
<gene>
    <name evidence="1" type="ORF">SAMN06265374_3756</name>
</gene>
<sequence length="31" mass="3341">MPGSHDPGILVYAAKIQSFAVIATDRIWGII</sequence>
<accession>A0ABY1PIE8</accession>
<protein>
    <submittedName>
        <fullName evidence="1">Uncharacterized protein</fullName>
    </submittedName>
</protein>
<name>A0ABY1PIE8_9HYPH</name>
<proteinExistence type="predicted"/>
<comment type="caution">
    <text evidence="1">The sequence shown here is derived from an EMBL/GenBank/DDBJ whole genome shotgun (WGS) entry which is preliminary data.</text>
</comment>
<evidence type="ECO:0000313" key="2">
    <source>
        <dbReference type="Proteomes" id="UP001157914"/>
    </source>
</evidence>
<evidence type="ECO:0000313" key="1">
    <source>
        <dbReference type="EMBL" id="SMP33478.1"/>
    </source>
</evidence>
<reference evidence="1 2" key="1">
    <citation type="submission" date="2017-05" db="EMBL/GenBank/DDBJ databases">
        <authorList>
            <person name="Varghese N."/>
            <person name="Submissions S."/>
        </authorList>
    </citation>
    <scope>NUCLEOTIDE SEQUENCE [LARGE SCALE GENOMIC DNA]</scope>
    <source>
        <strain evidence="1 2">DSM 15949</strain>
    </source>
</reference>
<organism evidence="1 2">
    <name type="scientific">Roseibium denhamense</name>
    <dbReference type="NCBI Taxonomy" id="76305"/>
    <lineage>
        <taxon>Bacteria</taxon>
        <taxon>Pseudomonadati</taxon>
        <taxon>Pseudomonadota</taxon>
        <taxon>Alphaproteobacteria</taxon>
        <taxon>Hyphomicrobiales</taxon>
        <taxon>Stappiaceae</taxon>
        <taxon>Roseibium</taxon>
    </lineage>
</organism>
<dbReference type="Proteomes" id="UP001157914">
    <property type="component" value="Unassembled WGS sequence"/>
</dbReference>